<organism evidence="2">
    <name type="scientific">Mesocestoides corti</name>
    <name type="common">Flatworm</name>
    <dbReference type="NCBI Taxonomy" id="53468"/>
    <lineage>
        <taxon>Eukaryota</taxon>
        <taxon>Metazoa</taxon>
        <taxon>Spiralia</taxon>
        <taxon>Lophotrochozoa</taxon>
        <taxon>Platyhelminthes</taxon>
        <taxon>Cestoda</taxon>
        <taxon>Eucestoda</taxon>
        <taxon>Cyclophyllidea</taxon>
        <taxon>Mesocestoididae</taxon>
        <taxon>Mesocestoides</taxon>
    </lineage>
</organism>
<protein>
    <submittedName>
        <fullName evidence="2">SCP domain-containing protein</fullName>
    </submittedName>
</protein>
<feature type="chain" id="PRO_5024280885" evidence="1">
    <location>
        <begin position="18"/>
        <end position="119"/>
    </location>
</feature>
<sequence length="119" mass="13474">MKTRTLFLLALIYFAVADIPSPNERRFIVEAHTKIRESVWPSASDMMLMIVWANSTRVGCARRFCGFRGPGHILPTYAAICQYDPMEGIKKKRPYKEGPSCSKCPNGYGCQNKQCVQSH</sequence>
<dbReference type="InterPro" id="IPR035940">
    <property type="entry name" value="CAP_sf"/>
</dbReference>
<reference evidence="2" key="1">
    <citation type="submission" date="2019-11" db="UniProtKB">
        <authorList>
            <consortium name="WormBaseParasite"/>
        </authorList>
    </citation>
    <scope>IDENTIFICATION</scope>
</reference>
<evidence type="ECO:0000313" key="2">
    <source>
        <dbReference type="WBParaSite" id="MCU_006142-RA"/>
    </source>
</evidence>
<dbReference type="AlphaFoldDB" id="A0A5K3FBN9"/>
<evidence type="ECO:0000256" key="1">
    <source>
        <dbReference type="SAM" id="SignalP"/>
    </source>
</evidence>
<dbReference type="SUPFAM" id="SSF55797">
    <property type="entry name" value="PR-1-like"/>
    <property type="match status" value="1"/>
</dbReference>
<name>A0A5K3FBN9_MESCO</name>
<dbReference type="Gene3D" id="3.40.33.10">
    <property type="entry name" value="CAP"/>
    <property type="match status" value="1"/>
</dbReference>
<accession>A0A5K3FBN9</accession>
<proteinExistence type="predicted"/>
<dbReference type="WBParaSite" id="MCU_006142-RA">
    <property type="protein sequence ID" value="MCU_006142-RA"/>
    <property type="gene ID" value="MCU_006142"/>
</dbReference>
<feature type="signal peptide" evidence="1">
    <location>
        <begin position="1"/>
        <end position="17"/>
    </location>
</feature>
<keyword evidence="1" id="KW-0732">Signal</keyword>